<dbReference type="STRING" id="1391627.SAMN05216464_103141"/>
<gene>
    <name evidence="2" type="ORF">SAMN05216464_103141</name>
</gene>
<dbReference type="EMBL" id="FNAI01000003">
    <property type="protein sequence ID" value="SDD95262.1"/>
    <property type="molecule type" value="Genomic_DNA"/>
</dbReference>
<dbReference type="Gene3D" id="1.20.1600.10">
    <property type="entry name" value="Outer membrane efflux proteins (OEP)"/>
    <property type="match status" value="1"/>
</dbReference>
<dbReference type="Proteomes" id="UP000199072">
    <property type="component" value="Unassembled WGS sequence"/>
</dbReference>
<evidence type="ECO:0000313" key="3">
    <source>
        <dbReference type="Proteomes" id="UP000199072"/>
    </source>
</evidence>
<dbReference type="InterPro" id="IPR010131">
    <property type="entry name" value="MdtP/NodT-like"/>
</dbReference>
<evidence type="ECO:0000313" key="2">
    <source>
        <dbReference type="EMBL" id="SDD95262.1"/>
    </source>
</evidence>
<name>A0A1G6YYC6_9SPHI</name>
<accession>A0A1G6YYC6</accession>
<dbReference type="AlphaFoldDB" id="A0A1G6YYC6"/>
<protein>
    <submittedName>
        <fullName evidence="2">Outer membrane protein, cobalt-zinc-cadmium efflux system</fullName>
    </submittedName>
</protein>
<evidence type="ECO:0000256" key="1">
    <source>
        <dbReference type="ARBA" id="ARBA00007613"/>
    </source>
</evidence>
<organism evidence="2 3">
    <name type="scientific">Mucilaginibacter pineti</name>
    <dbReference type="NCBI Taxonomy" id="1391627"/>
    <lineage>
        <taxon>Bacteria</taxon>
        <taxon>Pseudomonadati</taxon>
        <taxon>Bacteroidota</taxon>
        <taxon>Sphingobacteriia</taxon>
        <taxon>Sphingobacteriales</taxon>
        <taxon>Sphingobacteriaceae</taxon>
        <taxon>Mucilaginibacter</taxon>
    </lineage>
</organism>
<dbReference type="Pfam" id="PF02321">
    <property type="entry name" value="OEP"/>
    <property type="match status" value="2"/>
</dbReference>
<comment type="similarity">
    <text evidence="1">Belongs to the outer membrane factor (OMF) (TC 1.B.17) family.</text>
</comment>
<reference evidence="2 3" key="1">
    <citation type="submission" date="2016-10" db="EMBL/GenBank/DDBJ databases">
        <authorList>
            <person name="de Groot N.N."/>
        </authorList>
    </citation>
    <scope>NUCLEOTIDE SEQUENCE [LARGE SCALE GENOMIC DNA]</scope>
    <source>
        <strain evidence="2 3">47C3B</strain>
    </source>
</reference>
<dbReference type="PANTHER" id="PTHR30203">
    <property type="entry name" value="OUTER MEMBRANE CATION EFFLUX PROTEIN"/>
    <property type="match status" value="1"/>
</dbReference>
<dbReference type="PANTHER" id="PTHR30203:SF23">
    <property type="entry name" value="OUTER MEMBRANE EFFLUX PROTEIN"/>
    <property type="match status" value="1"/>
</dbReference>
<dbReference type="RefSeq" id="WP_162842588.1">
    <property type="nucleotide sequence ID" value="NZ_FNAI01000003.1"/>
</dbReference>
<dbReference type="InterPro" id="IPR003423">
    <property type="entry name" value="OMP_efflux"/>
</dbReference>
<proteinExistence type="inferred from homology"/>
<dbReference type="SUPFAM" id="SSF56954">
    <property type="entry name" value="Outer membrane efflux proteins (OEP)"/>
    <property type="match status" value="1"/>
</dbReference>
<keyword evidence="3" id="KW-1185">Reference proteome</keyword>
<sequence length="421" mass="47861">MKSLLIFPVLIFTISTHRAQAQTDTVKLNFQDAEKQFLENNLSLLAQKYNVEASKALIQQAKLWDNPVLSTDQNIWDGGTHKFFNHANGSGQVFVQLSQVFATAGKRSKQVQVAQDDAKVQEAAFNDLMRNMRYNLQLDFSQLATLNAQEQVYKNEISSATNLVNAIQKSFDAGNTSMKDLIRLKALLFGLQNDMVENNRQVNDLQTELKTLLQTKETAFIYPLVNDKPVENTNLDIPTLIAQAMTNRPDYLSNQYQLNSATHNVAYQKSLAVPDITIGAAYDKNSSYAPNYYGLQIGLPLPFFNRNQGNIKSAKYTMQSQESTLKQNELQLKNDVVAAVNQYKLNQQLFSTQQIEFNEQYDKLFTSMLKSFQQRQISLVEFVDFFDTYKDTKLKILQQQYNLQKAIADLNFATGTTIIKS</sequence>
<dbReference type="GO" id="GO:0015562">
    <property type="term" value="F:efflux transmembrane transporter activity"/>
    <property type="evidence" value="ECO:0007669"/>
    <property type="project" value="InterPro"/>
</dbReference>